<evidence type="ECO:0000256" key="2">
    <source>
        <dbReference type="ARBA" id="ARBA00009340"/>
    </source>
</evidence>
<comment type="caution">
    <text evidence="8">The sequence shown here is derived from an EMBL/GenBank/DDBJ whole genome shotgun (WGS) entry which is preliminary data.</text>
</comment>
<dbReference type="AlphaFoldDB" id="A0AAV4CWC8"/>
<dbReference type="PANTHER" id="PTHR12891">
    <property type="entry name" value="DNA REPAIR/TRANSCRIPTION PROTEIN MET18/MMS19"/>
    <property type="match status" value="1"/>
</dbReference>
<dbReference type="SUPFAM" id="SSF48371">
    <property type="entry name" value="ARM repeat"/>
    <property type="match status" value="1"/>
</dbReference>
<dbReference type="Pfam" id="PF14500">
    <property type="entry name" value="MMS19_N"/>
    <property type="match status" value="1"/>
</dbReference>
<name>A0AAV4CWC8_9GAST</name>
<comment type="similarity">
    <text evidence="2 5">Belongs to the MET18/MMS19 family.</text>
</comment>
<dbReference type="InterPro" id="IPR029240">
    <property type="entry name" value="MMS19_N"/>
</dbReference>
<dbReference type="InterPro" id="IPR024687">
    <property type="entry name" value="MMS19_C"/>
</dbReference>
<dbReference type="Gene3D" id="1.25.10.10">
    <property type="entry name" value="Leucine-rich Repeat Variant"/>
    <property type="match status" value="1"/>
</dbReference>
<keyword evidence="4 5" id="KW-0539">Nucleus</keyword>
<feature type="domain" description="MMS19 N-terminal" evidence="7">
    <location>
        <begin position="1"/>
        <end position="144"/>
    </location>
</feature>
<dbReference type="GO" id="GO:0005634">
    <property type="term" value="C:nucleus"/>
    <property type="evidence" value="ECO:0007669"/>
    <property type="project" value="UniProtKB-SubCell"/>
</dbReference>
<dbReference type="PANTHER" id="PTHR12891:SF0">
    <property type="entry name" value="MMS19 NUCLEOTIDE EXCISION REPAIR PROTEIN HOMOLOG"/>
    <property type="match status" value="1"/>
</dbReference>
<evidence type="ECO:0000256" key="4">
    <source>
        <dbReference type="ARBA" id="ARBA00023242"/>
    </source>
</evidence>
<dbReference type="GO" id="GO:0016226">
    <property type="term" value="P:iron-sulfur cluster assembly"/>
    <property type="evidence" value="ECO:0007669"/>
    <property type="project" value="UniProtKB-UniRule"/>
</dbReference>
<evidence type="ECO:0000259" key="6">
    <source>
        <dbReference type="Pfam" id="PF12460"/>
    </source>
</evidence>
<comment type="function">
    <text evidence="5">Key component of the cytosolic iron-sulfur protein assembly (CIA) complex, a multiprotein complex that mediates the incorporation of iron-sulfur cluster into apoproteins specifically involved in DNA metabolism and genomic integrity. In the CIA complex, MMS19 acts as an adapter between early-acting CIA components and a subset of cellular target iron-sulfur proteins.</text>
</comment>
<dbReference type="EMBL" id="BLXT01007044">
    <property type="protein sequence ID" value="GFO36171.1"/>
    <property type="molecule type" value="Genomic_DNA"/>
</dbReference>
<keyword evidence="3" id="KW-0677">Repeat</keyword>
<organism evidence="8 9">
    <name type="scientific">Plakobranchus ocellatus</name>
    <dbReference type="NCBI Taxonomy" id="259542"/>
    <lineage>
        <taxon>Eukaryota</taxon>
        <taxon>Metazoa</taxon>
        <taxon>Spiralia</taxon>
        <taxon>Lophotrochozoa</taxon>
        <taxon>Mollusca</taxon>
        <taxon>Gastropoda</taxon>
        <taxon>Heterobranchia</taxon>
        <taxon>Euthyneura</taxon>
        <taxon>Panpulmonata</taxon>
        <taxon>Sacoglossa</taxon>
        <taxon>Placobranchoidea</taxon>
        <taxon>Plakobranchidae</taxon>
        <taxon>Plakobranchus</taxon>
    </lineage>
</organism>
<dbReference type="GO" id="GO:0005819">
    <property type="term" value="C:spindle"/>
    <property type="evidence" value="ECO:0007669"/>
    <property type="project" value="UniProtKB-SubCell"/>
</dbReference>
<dbReference type="GO" id="GO:0051604">
    <property type="term" value="P:protein maturation"/>
    <property type="evidence" value="ECO:0007669"/>
    <property type="project" value="UniProtKB-UniRule"/>
</dbReference>
<dbReference type="GO" id="GO:0006281">
    <property type="term" value="P:DNA repair"/>
    <property type="evidence" value="ECO:0007669"/>
    <property type="project" value="UniProtKB-UniRule"/>
</dbReference>
<evidence type="ECO:0000313" key="8">
    <source>
        <dbReference type="EMBL" id="GFO36171.1"/>
    </source>
</evidence>
<dbReference type="GO" id="GO:0097361">
    <property type="term" value="C:cytosolic [4Fe-4S] assembly targeting complex"/>
    <property type="evidence" value="ECO:0007669"/>
    <property type="project" value="UniProtKB-UniRule"/>
</dbReference>
<evidence type="ECO:0000313" key="9">
    <source>
        <dbReference type="Proteomes" id="UP000735302"/>
    </source>
</evidence>
<accession>A0AAV4CWC8</accession>
<evidence type="ECO:0000256" key="3">
    <source>
        <dbReference type="ARBA" id="ARBA00022737"/>
    </source>
</evidence>
<comment type="subcellular location">
    <subcellularLocation>
        <location evidence="5">Cytoplasm</location>
        <location evidence="5">Cytoskeleton</location>
        <location evidence="5">Spindle</location>
    </subcellularLocation>
    <subcellularLocation>
        <location evidence="1 5">Nucleus</location>
    </subcellularLocation>
</comment>
<evidence type="ECO:0000259" key="7">
    <source>
        <dbReference type="Pfam" id="PF14500"/>
    </source>
</evidence>
<reference evidence="8 9" key="1">
    <citation type="journal article" date="2021" name="Elife">
        <title>Chloroplast acquisition without the gene transfer in kleptoplastic sea slugs, Plakobranchus ocellatus.</title>
        <authorList>
            <person name="Maeda T."/>
            <person name="Takahashi S."/>
            <person name="Yoshida T."/>
            <person name="Shimamura S."/>
            <person name="Takaki Y."/>
            <person name="Nagai Y."/>
            <person name="Toyoda A."/>
            <person name="Suzuki Y."/>
            <person name="Arimoto A."/>
            <person name="Ishii H."/>
            <person name="Satoh N."/>
            <person name="Nishiyama T."/>
            <person name="Hasebe M."/>
            <person name="Maruyama T."/>
            <person name="Minagawa J."/>
            <person name="Obokata J."/>
            <person name="Shigenobu S."/>
        </authorList>
    </citation>
    <scope>NUCLEOTIDE SEQUENCE [LARGE SCALE GENOMIC DNA]</scope>
</reference>
<feature type="domain" description="MMS19 C-terminal" evidence="6">
    <location>
        <begin position="512"/>
        <end position="802"/>
    </location>
</feature>
<keyword evidence="5" id="KW-0227">DNA damage</keyword>
<keyword evidence="5" id="KW-0963">Cytoplasm</keyword>
<proteinExistence type="inferred from homology"/>
<protein>
    <recommendedName>
        <fullName evidence="5">MMS19 nucleotide excision repair protein</fullName>
    </recommendedName>
</protein>
<evidence type="ECO:0000256" key="5">
    <source>
        <dbReference type="RuleBase" id="RU367072"/>
    </source>
</evidence>
<comment type="subunit">
    <text evidence="5">Component of the CIA complex.</text>
</comment>
<dbReference type="InterPro" id="IPR039920">
    <property type="entry name" value="MMS19"/>
</dbReference>
<sequence>LQDMGGDFVIGFIQQMDAEKDPRNLLICFSCAQFISSNFSLGTFTEEMFEVLGCYFPIDFVPPPNDPHGITREDLVSGLRKCFAATSKFAEYCVPLLLEKMTSDLQSARLDCYLTLMECASVYSQKGLAPFLGSITSSIKREVLMNISADLVEEAKICITAVYKAVVSSPSQDKKSSSILEETIVELYQDIVKYLEGSDLKKSCLAYSLCRAVADSSPHTAAVVVPLVLPSLISSCEKHAQVPELLAYVRELINFLSVVHQHQTDSGVMSSMQASLTSALLLLEKLSAAASSDLQVEAVKGLTLIVTSGLAEDSQLKQQALVDKLVTKSVTEDHSELRTQLLLSLQTIVEGNSDLAQRALQSVIQQSSKGAFKLAVDALVHTVVDAESFTQVNKFVLETLQHNLSAEAEKSEHLLSCAGGVKSLLQRVSHKPVFTQIETLTALPVVSLAVNACQRWKQTDRATAEALIVCFREAFAVLGESMEKSAVTSLWDKLSLFYLEGNIQGLGLSGDFRELRPLNPGSPWQQTQLVAILEGLLTSADIQAMIERREEIFESAYVLALNTEDEFTHISACRCVAAIMNKAPIGSQIQWFLEPILDKLKRTMTPENSLPIRLRAVHLWLWLTKAMECRGHSATAILSSHLVTLLDDPDLGSEVGRSIATVVQDMRDVFSARLHSNVTPLYKQRFFSLNLKALLTGYSRASSNEIKRNYLLAVSGIVSELPLPVTKPHLASLMPLLLLALRDRESPNLSSLLSTLSAAAVTVPQAVRDNLDSLVPQLLDLSINFCSMKVRISALMCLEQLTQLPSHTLVPNQAQVVRELRKALDDKKRLVRKQATETRSAWILLQLEKL</sequence>
<dbReference type="Proteomes" id="UP000735302">
    <property type="component" value="Unassembled WGS sequence"/>
</dbReference>
<feature type="non-terminal residue" evidence="8">
    <location>
        <position position="1"/>
    </location>
</feature>
<dbReference type="InterPro" id="IPR011989">
    <property type="entry name" value="ARM-like"/>
</dbReference>
<keyword evidence="9" id="KW-1185">Reference proteome</keyword>
<dbReference type="Pfam" id="PF12460">
    <property type="entry name" value="MMS19_C"/>
    <property type="match status" value="1"/>
</dbReference>
<keyword evidence="5" id="KW-0234">DNA repair</keyword>
<keyword evidence="5" id="KW-0206">Cytoskeleton</keyword>
<evidence type="ECO:0000256" key="1">
    <source>
        <dbReference type="ARBA" id="ARBA00004123"/>
    </source>
</evidence>
<gene>
    <name evidence="8" type="ORF">PoB_006267600</name>
</gene>
<dbReference type="InterPro" id="IPR016024">
    <property type="entry name" value="ARM-type_fold"/>
</dbReference>